<proteinExistence type="predicted"/>
<dbReference type="SUPFAM" id="SSF53474">
    <property type="entry name" value="alpha/beta-Hydrolases"/>
    <property type="match status" value="1"/>
</dbReference>
<dbReference type="Gene3D" id="3.40.50.1820">
    <property type="entry name" value="alpha/beta hydrolase"/>
    <property type="match status" value="1"/>
</dbReference>
<keyword evidence="2" id="KW-1185">Reference proteome</keyword>
<dbReference type="EMBL" id="JBBKAM010000002">
    <property type="protein sequence ID" value="MEJ8641993.1"/>
    <property type="molecule type" value="Genomic_DNA"/>
</dbReference>
<gene>
    <name evidence="1" type="ORF">WKI68_12020</name>
</gene>
<comment type="caution">
    <text evidence="1">The sequence shown here is derived from an EMBL/GenBank/DDBJ whole genome shotgun (WGS) entry which is preliminary data.</text>
</comment>
<reference evidence="1 2" key="1">
    <citation type="submission" date="2024-03" db="EMBL/GenBank/DDBJ databases">
        <title>Novel Streptomyces species of biotechnological and ecological value are a feature of Machair soil.</title>
        <authorList>
            <person name="Prole J.R."/>
            <person name="Goodfellow M."/>
            <person name="Allenby N."/>
            <person name="Ward A.C."/>
        </authorList>
    </citation>
    <scope>NUCLEOTIDE SEQUENCE [LARGE SCALE GENOMIC DNA]</scope>
    <source>
        <strain evidence="1 2">MS1.HAVA.3</strain>
    </source>
</reference>
<sequence>MVGFTEDQMVPVGHSRALHRAIPGSRYAELAAGHFGVFEQADELTRLVKDFLYAE</sequence>
<protein>
    <submittedName>
        <fullName evidence="1">Uncharacterized protein</fullName>
    </submittedName>
</protein>
<organism evidence="1 2">
    <name type="scientific">Streptomyces caledonius</name>
    <dbReference type="NCBI Taxonomy" id="3134107"/>
    <lineage>
        <taxon>Bacteria</taxon>
        <taxon>Bacillati</taxon>
        <taxon>Actinomycetota</taxon>
        <taxon>Actinomycetes</taxon>
        <taxon>Kitasatosporales</taxon>
        <taxon>Streptomycetaceae</taxon>
        <taxon>Streptomyces</taxon>
    </lineage>
</organism>
<dbReference type="Proteomes" id="UP001382904">
    <property type="component" value="Unassembled WGS sequence"/>
</dbReference>
<name>A0ABU8U467_9ACTN</name>
<accession>A0ABU8U467</accession>
<dbReference type="InterPro" id="IPR029058">
    <property type="entry name" value="AB_hydrolase_fold"/>
</dbReference>
<evidence type="ECO:0000313" key="1">
    <source>
        <dbReference type="EMBL" id="MEJ8641993.1"/>
    </source>
</evidence>
<evidence type="ECO:0000313" key="2">
    <source>
        <dbReference type="Proteomes" id="UP001382904"/>
    </source>
</evidence>